<dbReference type="Pfam" id="PF02535">
    <property type="entry name" value="Zip"/>
    <property type="match status" value="1"/>
</dbReference>
<evidence type="ECO:0000256" key="5">
    <source>
        <dbReference type="SAM" id="MobiDB-lite"/>
    </source>
</evidence>
<dbReference type="GO" id="GO:0005886">
    <property type="term" value="C:plasma membrane"/>
    <property type="evidence" value="ECO:0007669"/>
    <property type="project" value="TreeGrafter"/>
</dbReference>
<dbReference type="GO" id="GO:0005385">
    <property type="term" value="F:zinc ion transmembrane transporter activity"/>
    <property type="evidence" value="ECO:0007669"/>
    <property type="project" value="TreeGrafter"/>
</dbReference>
<evidence type="ECO:0000313" key="7">
    <source>
        <dbReference type="EMBL" id="KAK7602625.1"/>
    </source>
</evidence>
<feature type="region of interest" description="Disordered" evidence="5">
    <location>
        <begin position="343"/>
        <end position="362"/>
    </location>
</feature>
<evidence type="ECO:0008006" key="9">
    <source>
        <dbReference type="Google" id="ProtNLM"/>
    </source>
</evidence>
<keyword evidence="8" id="KW-1185">Reference proteome</keyword>
<accession>A0AAN9TP30</accession>
<feature type="transmembrane region" description="Helical" evidence="6">
    <location>
        <begin position="180"/>
        <end position="201"/>
    </location>
</feature>
<keyword evidence="4 6" id="KW-0472">Membrane</keyword>
<name>A0AAN9TP30_9HEMI</name>
<evidence type="ECO:0000256" key="2">
    <source>
        <dbReference type="ARBA" id="ARBA00022692"/>
    </source>
</evidence>
<feature type="transmembrane region" description="Helical" evidence="6">
    <location>
        <begin position="207"/>
        <end position="228"/>
    </location>
</feature>
<feature type="transmembrane region" description="Helical" evidence="6">
    <location>
        <begin position="235"/>
        <end position="257"/>
    </location>
</feature>
<evidence type="ECO:0000313" key="8">
    <source>
        <dbReference type="Proteomes" id="UP001367676"/>
    </source>
</evidence>
<reference evidence="7 8" key="1">
    <citation type="submission" date="2024-03" db="EMBL/GenBank/DDBJ databases">
        <title>Adaptation during the transition from Ophiocordyceps entomopathogen to insect associate is accompanied by gene loss and intensified selection.</title>
        <authorList>
            <person name="Ward C.M."/>
            <person name="Onetto C.A."/>
            <person name="Borneman A.R."/>
        </authorList>
    </citation>
    <scope>NUCLEOTIDE SEQUENCE [LARGE SCALE GENOMIC DNA]</scope>
    <source>
        <strain evidence="7">AWRI1</strain>
        <tissue evidence="7">Single Adult Female</tissue>
    </source>
</reference>
<gene>
    <name evidence="7" type="ORF">V9T40_008214</name>
</gene>
<feature type="transmembrane region" description="Helical" evidence="6">
    <location>
        <begin position="57"/>
        <end position="76"/>
    </location>
</feature>
<evidence type="ECO:0000256" key="6">
    <source>
        <dbReference type="SAM" id="Phobius"/>
    </source>
</evidence>
<dbReference type="PANTHER" id="PTHR11040">
    <property type="entry name" value="ZINC/IRON TRANSPORTER"/>
    <property type="match status" value="1"/>
</dbReference>
<dbReference type="AlphaFoldDB" id="A0AAN9TP30"/>
<feature type="transmembrane region" description="Helical" evidence="6">
    <location>
        <begin position="21"/>
        <end position="42"/>
    </location>
</feature>
<evidence type="ECO:0000256" key="4">
    <source>
        <dbReference type="ARBA" id="ARBA00023136"/>
    </source>
</evidence>
<keyword evidence="2 6" id="KW-0812">Transmembrane</keyword>
<dbReference type="PANTHER" id="PTHR11040:SF203">
    <property type="entry name" value="FI18611P1-RELATED"/>
    <property type="match status" value="1"/>
</dbReference>
<evidence type="ECO:0000256" key="3">
    <source>
        <dbReference type="ARBA" id="ARBA00022989"/>
    </source>
</evidence>
<comment type="subcellular location">
    <subcellularLocation>
        <location evidence="1">Membrane</location>
        <topology evidence="1">Multi-pass membrane protein</topology>
    </subcellularLocation>
</comment>
<dbReference type="Proteomes" id="UP001367676">
    <property type="component" value="Unassembled WGS sequence"/>
</dbReference>
<feature type="transmembrane region" description="Helical" evidence="6">
    <location>
        <begin position="315"/>
        <end position="332"/>
    </location>
</feature>
<evidence type="ECO:0000256" key="1">
    <source>
        <dbReference type="ARBA" id="ARBA00004141"/>
    </source>
</evidence>
<comment type="caution">
    <text evidence="7">The sequence shown here is derived from an EMBL/GenBank/DDBJ whole genome shotgun (WGS) entry which is preliminary data.</text>
</comment>
<proteinExistence type="predicted"/>
<organism evidence="7 8">
    <name type="scientific">Parthenolecanium corni</name>
    <dbReference type="NCBI Taxonomy" id="536013"/>
    <lineage>
        <taxon>Eukaryota</taxon>
        <taxon>Metazoa</taxon>
        <taxon>Ecdysozoa</taxon>
        <taxon>Arthropoda</taxon>
        <taxon>Hexapoda</taxon>
        <taxon>Insecta</taxon>
        <taxon>Pterygota</taxon>
        <taxon>Neoptera</taxon>
        <taxon>Paraneoptera</taxon>
        <taxon>Hemiptera</taxon>
        <taxon>Sternorrhyncha</taxon>
        <taxon>Coccoidea</taxon>
        <taxon>Coccidae</taxon>
        <taxon>Parthenolecanium</taxon>
    </lineage>
</organism>
<protein>
    <recommendedName>
        <fullName evidence="9">Zinc transporter ZIP3</fullName>
    </recommendedName>
</protein>
<feature type="compositionally biased region" description="Basic and acidic residues" evidence="5">
    <location>
        <begin position="343"/>
        <end position="356"/>
    </location>
</feature>
<feature type="transmembrane region" description="Helical" evidence="6">
    <location>
        <begin position="269"/>
        <end position="294"/>
    </location>
</feature>
<dbReference type="EMBL" id="JBBCAQ010000008">
    <property type="protein sequence ID" value="KAK7602625.1"/>
    <property type="molecule type" value="Genomic_DNA"/>
</dbReference>
<dbReference type="InterPro" id="IPR003689">
    <property type="entry name" value="ZIP"/>
</dbReference>
<keyword evidence="3 6" id="KW-1133">Transmembrane helix</keyword>
<sequence>MASACCFHSIDGKRGGGVEKWVGYSMDFSGGLLLATCFLHMLPEVREHLVDALNHKYVFPYAETLVCAGFFIVFVIEESVKHVAHHRSPSSHQQLDKADALIPAKVCEETSIGVPRGAREMSPMSADLAAENCAANGASGGPVADVRFVPEVDPMMKEGLALGECNNNTKKRRVHTLKNILLVSALSFHSVMEGMAIGLALDPDSVWYLFFAVSVHECTILLCVGIELVTSCPSVIAVVVYMTFYALVSPAGVLWGTLMTLGMAETSQFHLILVSSLQGLAAGTILYVIFFEVLNNNQHHHDHHHRGQTNQSKSSILKLLFILSGFLFMVFLELMGGHKHKHSEECESHSHDHEHLSNASPH</sequence>